<gene>
    <name evidence="2" type="ORF">ABWT76_001160</name>
</gene>
<proteinExistence type="predicted"/>
<evidence type="ECO:0000313" key="2">
    <source>
        <dbReference type="EMBL" id="XCM38322.1"/>
    </source>
</evidence>
<name>A0AAU8JGH2_9CYAN</name>
<dbReference type="InterPro" id="IPR021434">
    <property type="entry name" value="DUF3082"/>
</dbReference>
<protein>
    <submittedName>
        <fullName evidence="2">DUF3082 domain-containing protein</fullName>
    </submittedName>
</protein>
<keyword evidence="1" id="KW-0472">Membrane</keyword>
<accession>A0AAU8JGH2</accession>
<keyword evidence="1" id="KW-1133">Transmembrane helix</keyword>
<reference evidence="2" key="1">
    <citation type="submission" date="2024-07" db="EMBL/GenBank/DDBJ databases">
        <authorList>
            <person name="Kim Y.J."/>
            <person name="Jeong J.Y."/>
        </authorList>
    </citation>
    <scope>NUCLEOTIDE SEQUENCE</scope>
    <source>
        <strain evidence="2">GIHE-MW2</strain>
    </source>
</reference>
<sequence length="105" mass="11135">MNQQPESQQTVQPTIWRCFSGSAVASAIAYCAYLLTSSISQSFANKPIHSDNQTVITIAGAVRTLVVGVSTLGTFVFAFAALGLFALGIQILIQRFTSQPTPPNG</sequence>
<organism evidence="2">
    <name type="scientific">Planktothricoides raciborskii GIHE-MW2</name>
    <dbReference type="NCBI Taxonomy" id="2792601"/>
    <lineage>
        <taxon>Bacteria</taxon>
        <taxon>Bacillati</taxon>
        <taxon>Cyanobacteriota</taxon>
        <taxon>Cyanophyceae</taxon>
        <taxon>Oscillatoriophycideae</taxon>
        <taxon>Oscillatoriales</taxon>
        <taxon>Oscillatoriaceae</taxon>
        <taxon>Planktothricoides</taxon>
    </lineage>
</organism>
<dbReference type="RefSeq" id="WP_054465882.1">
    <property type="nucleotide sequence ID" value="NZ_CP159837.1"/>
</dbReference>
<dbReference type="AlphaFoldDB" id="A0AAU8JGH2"/>
<feature type="transmembrane region" description="Helical" evidence="1">
    <location>
        <begin position="65"/>
        <end position="93"/>
    </location>
</feature>
<dbReference type="PANTHER" id="PTHR35733">
    <property type="entry name" value="OS02G0307800 PROTEIN"/>
    <property type="match status" value="1"/>
</dbReference>
<evidence type="ECO:0000256" key="1">
    <source>
        <dbReference type="SAM" id="Phobius"/>
    </source>
</evidence>
<feature type="transmembrane region" description="Helical" evidence="1">
    <location>
        <begin position="14"/>
        <end position="36"/>
    </location>
</feature>
<keyword evidence="1" id="KW-0812">Transmembrane</keyword>
<dbReference type="PANTHER" id="PTHR35733:SF1">
    <property type="entry name" value="OS02G0307800 PROTEIN"/>
    <property type="match status" value="1"/>
</dbReference>
<dbReference type="Pfam" id="PF11282">
    <property type="entry name" value="DUF3082"/>
    <property type="match status" value="1"/>
</dbReference>
<dbReference type="EMBL" id="CP159837">
    <property type="protein sequence ID" value="XCM38322.1"/>
    <property type="molecule type" value="Genomic_DNA"/>
</dbReference>